<protein>
    <recommendedName>
        <fullName evidence="4">PIN domain-containing protein</fullName>
    </recommendedName>
</protein>
<evidence type="ECO:0008006" key="4">
    <source>
        <dbReference type="Google" id="ProtNLM"/>
    </source>
</evidence>
<gene>
    <name evidence="2" type="ORF">SAMN05216297_102137</name>
</gene>
<keyword evidence="1" id="KW-1133">Transmembrane helix</keyword>
<feature type="transmembrane region" description="Helical" evidence="1">
    <location>
        <begin position="219"/>
        <end position="237"/>
    </location>
</feature>
<dbReference type="Gene3D" id="3.40.50.1010">
    <property type="entry name" value="5'-nuclease"/>
    <property type="match status" value="1"/>
</dbReference>
<evidence type="ECO:0000313" key="3">
    <source>
        <dbReference type="Proteomes" id="UP000199672"/>
    </source>
</evidence>
<dbReference type="Proteomes" id="UP000199672">
    <property type="component" value="Unassembled WGS sequence"/>
</dbReference>
<feature type="transmembrane region" description="Helical" evidence="1">
    <location>
        <begin position="166"/>
        <end position="184"/>
    </location>
</feature>
<dbReference type="AlphaFoldDB" id="A0A1I1LZY3"/>
<dbReference type="OrthoDB" id="1524969at2"/>
<evidence type="ECO:0000256" key="1">
    <source>
        <dbReference type="SAM" id="Phobius"/>
    </source>
</evidence>
<dbReference type="EMBL" id="FOMH01000002">
    <property type="protein sequence ID" value="SFC75000.1"/>
    <property type="molecule type" value="Genomic_DNA"/>
</dbReference>
<keyword evidence="1" id="KW-0472">Membrane</keyword>
<accession>A0A1I1LZY3</accession>
<sequence length="292" mass="32918">MTNIILDSNIILRQPKILGLQIPGMNFLVPMDVIEELNTRAVQRGAPFDKRIELITKASVQGTISIINPDSPFYRQYRELVNNTRLSGPDISIIAIALGLINKGDKVKIATQDKVIWKVAEENDIEILHEDDINNLLANFVQPTKNSADTVQKEISNYEKKEKKTFFSGIFTGTITTLTAVVIYKNIDILLQTINVWGTIIVIIIAAVGLFVFRERRKLSYGVFEFLVGIVTIIMLFQPVHFNLSTLNFNMDFNIRLIGGLYIMVRGQDNIVKGIKDTKIGLFLKDRYGIGS</sequence>
<name>A0A1I1LZY3_9FLAO</name>
<proteinExistence type="predicted"/>
<keyword evidence="1" id="KW-0812">Transmembrane</keyword>
<dbReference type="RefSeq" id="WP_091490923.1">
    <property type="nucleotide sequence ID" value="NZ_FOMH01000002.1"/>
</dbReference>
<feature type="transmembrane region" description="Helical" evidence="1">
    <location>
        <begin position="190"/>
        <end position="212"/>
    </location>
</feature>
<organism evidence="2 3">
    <name type="scientific">Flavobacterium phragmitis</name>
    <dbReference type="NCBI Taxonomy" id="739143"/>
    <lineage>
        <taxon>Bacteria</taxon>
        <taxon>Pseudomonadati</taxon>
        <taxon>Bacteroidota</taxon>
        <taxon>Flavobacteriia</taxon>
        <taxon>Flavobacteriales</taxon>
        <taxon>Flavobacteriaceae</taxon>
        <taxon>Flavobacterium</taxon>
    </lineage>
</organism>
<keyword evidence="3" id="KW-1185">Reference proteome</keyword>
<reference evidence="3" key="1">
    <citation type="submission" date="2016-10" db="EMBL/GenBank/DDBJ databases">
        <authorList>
            <person name="Varghese N."/>
            <person name="Submissions S."/>
        </authorList>
    </citation>
    <scope>NUCLEOTIDE SEQUENCE [LARGE SCALE GENOMIC DNA]</scope>
    <source>
        <strain evidence="3">CGMCC 1.10370</strain>
    </source>
</reference>
<dbReference type="STRING" id="739143.SAMN05216297_102137"/>
<evidence type="ECO:0000313" key="2">
    <source>
        <dbReference type="EMBL" id="SFC75000.1"/>
    </source>
</evidence>